<evidence type="ECO:0000256" key="6">
    <source>
        <dbReference type="ARBA" id="ARBA00022989"/>
    </source>
</evidence>
<dbReference type="PANTHER" id="PTHR11920">
    <property type="entry name" value="GUANYLYL CYCLASE"/>
    <property type="match status" value="1"/>
</dbReference>
<dbReference type="EC" id="4.6.1.2" evidence="3 12"/>
<evidence type="ECO:0000259" key="16">
    <source>
        <dbReference type="PROSITE" id="PS50125"/>
    </source>
</evidence>
<dbReference type="PANTHER" id="PTHR11920:SF462">
    <property type="entry name" value="GUANYLATE CYCLASE"/>
    <property type="match status" value="1"/>
</dbReference>
<dbReference type="EMBL" id="CAJOBZ010000032">
    <property type="protein sequence ID" value="CAF4892872.1"/>
    <property type="molecule type" value="Genomic_DNA"/>
</dbReference>
<dbReference type="Gene3D" id="1.10.510.10">
    <property type="entry name" value="Transferase(Phosphotransferase) domain 1"/>
    <property type="match status" value="1"/>
</dbReference>
<dbReference type="InterPro" id="IPR001054">
    <property type="entry name" value="A/G_cyclase"/>
</dbReference>
<dbReference type="GO" id="GO:0005886">
    <property type="term" value="C:plasma membrane"/>
    <property type="evidence" value="ECO:0007669"/>
    <property type="project" value="TreeGrafter"/>
</dbReference>
<evidence type="ECO:0000256" key="12">
    <source>
        <dbReference type="RuleBase" id="RU003431"/>
    </source>
</evidence>
<reference evidence="17" key="1">
    <citation type="submission" date="2021-02" db="EMBL/GenBank/DDBJ databases">
        <authorList>
            <person name="Steward A R."/>
        </authorList>
    </citation>
    <scope>NUCLEOTIDE SEQUENCE</scope>
</reference>
<dbReference type="InterPro" id="IPR011009">
    <property type="entry name" value="Kinase-like_dom_sf"/>
</dbReference>
<gene>
    <name evidence="17" type="ORF">PMACD_LOCUS10620</name>
</gene>
<evidence type="ECO:0000256" key="3">
    <source>
        <dbReference type="ARBA" id="ARBA00012202"/>
    </source>
</evidence>
<accession>A0A821UN86</accession>
<dbReference type="GO" id="GO:0001653">
    <property type="term" value="F:peptide receptor activity"/>
    <property type="evidence" value="ECO:0007669"/>
    <property type="project" value="TreeGrafter"/>
</dbReference>
<feature type="coiled-coil region" evidence="13">
    <location>
        <begin position="761"/>
        <end position="792"/>
    </location>
</feature>
<keyword evidence="6" id="KW-1133">Transmembrane helix</keyword>
<dbReference type="CDD" id="cd07302">
    <property type="entry name" value="CHD"/>
    <property type="match status" value="1"/>
</dbReference>
<evidence type="ECO:0000256" key="1">
    <source>
        <dbReference type="ARBA" id="ARBA00001436"/>
    </source>
</evidence>
<organism evidence="17 18">
    <name type="scientific">Pieris macdunnoughi</name>
    <dbReference type="NCBI Taxonomy" id="345717"/>
    <lineage>
        <taxon>Eukaryota</taxon>
        <taxon>Metazoa</taxon>
        <taxon>Ecdysozoa</taxon>
        <taxon>Arthropoda</taxon>
        <taxon>Hexapoda</taxon>
        <taxon>Insecta</taxon>
        <taxon>Pterygota</taxon>
        <taxon>Neoptera</taxon>
        <taxon>Endopterygota</taxon>
        <taxon>Lepidoptera</taxon>
        <taxon>Glossata</taxon>
        <taxon>Ditrysia</taxon>
        <taxon>Papilionoidea</taxon>
        <taxon>Pieridae</taxon>
        <taxon>Pierinae</taxon>
        <taxon>Pieris</taxon>
    </lineage>
</organism>
<evidence type="ECO:0000256" key="9">
    <source>
        <dbReference type="ARBA" id="ARBA00023239"/>
    </source>
</evidence>
<keyword evidence="18" id="KW-1185">Reference proteome</keyword>
<dbReference type="Pfam" id="PF07714">
    <property type="entry name" value="PK_Tyr_Ser-Thr"/>
    <property type="match status" value="1"/>
</dbReference>
<evidence type="ECO:0000256" key="5">
    <source>
        <dbReference type="ARBA" id="ARBA00022741"/>
    </source>
</evidence>
<feature type="domain" description="Protein kinase" evidence="15">
    <location>
        <begin position="455"/>
        <end position="749"/>
    </location>
</feature>
<keyword evidence="10 12" id="KW-0141">cGMP biosynthesis</keyword>
<evidence type="ECO:0000256" key="4">
    <source>
        <dbReference type="ARBA" id="ARBA00022692"/>
    </source>
</evidence>
<evidence type="ECO:0000256" key="8">
    <source>
        <dbReference type="ARBA" id="ARBA00023180"/>
    </source>
</evidence>
<dbReference type="Gene3D" id="3.30.70.1230">
    <property type="entry name" value="Nucleotide cyclase"/>
    <property type="match status" value="1"/>
</dbReference>
<comment type="similarity">
    <text evidence="11">Belongs to the adenylyl cyclase class-4/guanylyl cyclase family.</text>
</comment>
<feature type="region of interest" description="Disordered" evidence="14">
    <location>
        <begin position="1144"/>
        <end position="1184"/>
    </location>
</feature>
<dbReference type="Pfam" id="PF00211">
    <property type="entry name" value="Guanylate_cyc"/>
    <property type="match status" value="1"/>
</dbReference>
<comment type="caution">
    <text evidence="17">The sequence shown here is derived from an EMBL/GenBank/DDBJ whole genome shotgun (WGS) entry which is preliminary data.</text>
</comment>
<keyword evidence="7" id="KW-0472">Membrane</keyword>
<dbReference type="SUPFAM" id="SSF56112">
    <property type="entry name" value="Protein kinase-like (PK-like)"/>
    <property type="match status" value="1"/>
</dbReference>
<dbReference type="SUPFAM" id="SSF55073">
    <property type="entry name" value="Nucleotide cyclase"/>
    <property type="match status" value="1"/>
</dbReference>
<evidence type="ECO:0000256" key="2">
    <source>
        <dbReference type="ARBA" id="ARBA00004167"/>
    </source>
</evidence>
<dbReference type="InterPro" id="IPR000719">
    <property type="entry name" value="Prot_kinase_dom"/>
</dbReference>
<dbReference type="SMART" id="SM00044">
    <property type="entry name" value="CYCc"/>
    <property type="match status" value="1"/>
</dbReference>
<evidence type="ECO:0000313" key="17">
    <source>
        <dbReference type="EMBL" id="CAF4892872.1"/>
    </source>
</evidence>
<dbReference type="FunFam" id="3.30.70.1230:FF:000039">
    <property type="entry name" value="Guanylate cyclase"/>
    <property type="match status" value="1"/>
</dbReference>
<dbReference type="GO" id="GO:0004016">
    <property type="term" value="F:adenylate cyclase activity"/>
    <property type="evidence" value="ECO:0007669"/>
    <property type="project" value="TreeGrafter"/>
</dbReference>
<evidence type="ECO:0000313" key="18">
    <source>
        <dbReference type="Proteomes" id="UP000663880"/>
    </source>
</evidence>
<dbReference type="PROSITE" id="PS00452">
    <property type="entry name" value="GUANYLATE_CYCLASE_1"/>
    <property type="match status" value="1"/>
</dbReference>
<feature type="domain" description="Guanylate cyclase" evidence="16">
    <location>
        <begin position="824"/>
        <end position="953"/>
    </location>
</feature>
<sequence>MLAAALATLSIIAALVIATTAAVPLLLVLRSACRFNDTSLFSESALESFIASSGRITPPRPFTVLNYNETCGTGWQQHVATAGLKVAVQGGVVVSAGWGGAALCGALSMVSRAPPSCAEPHARAAALAALALRLRWRSATLLAHRHQQSDLCKSILTAVERALLDIGLQLRQRDIQSKYNEQTYISIICDDQNYDQQNKKYGVHPLLIVRRPFVSTIMPSARHRSFAYVYDSLKLQNDLTNNTETKIRSRSTRNDSERQLEWAEIFPYYNINSTRSPASMASVDIDKIKQNTKFIELDPVDYLNSLLFIEHAPIDAYNHLLRAPYNNTEAIMYSFDLYESKMFEGSASWELVTTSLTETTQSADDSWHTDVRWEGGSEFEAWCIDHAEVNQEIGEERMPGEAVCAVGAAGAAGAALAAVMVTVVVLRRAISWRHGVRRRPRTAVVLAPVDFEFPADEQRRLGEGMESVLSWLQQLHDLPDQPDLLKRPLAPSAPSSVCSVSRLSPDGRIRYKGDPVHMKYLPVATLDLKRKAIDVLLVMQSLRHENLNIFIGCVCVARPALVYGAGARGSLQAVLQADELRLDWTFRLSLLTDLVRGMRYLHASPLRAHGCLTSRACLVDARWVLRVSDYGVAQLGHAQAMPIGLRCPRDLLWSAPEVLRVGDVMPPTQSADVFSFSIIMQEVIVRGEPYCMLSFTPEEIVEKLCRPPPLIRPSVSIGAAPPEAVSIMRQCWSEQPEHRPDFDRLHEVFRQLHSGRKVNIMDSMFEMLEKYSNNLEELIKERTEQLDIEKKKTEQLLNRMLPRTVAERLLLGLRVEPEMFEEVSIYFSDIVGFTSIAAKATPVQVVDLLNDLYTTFDAAIEQYAVYKVETIGDAYMVVGGLPIRSTDHAQAVATMALHLLHLAGRFRIRHSPSTPLHLRIGLHTGPCCAGVVGLTMPRYCLFGDTVNTASRMESTGAAWRVQVSTATAERLAAAGGFRLRSRGLTQIKGKGAMHTYWLLGKEGFDKPLPTPPPLESEEVLFETDGENDSESSDITNVVDLGRTLTAPQQTVERQSSDPCAQFLGEGSQGGLSAESSPCLRSVVDGVRGSATLGRSMAISGRNGAGAARFRYLRSSLSSCSVAGSLEAPAPRVLRRQWSLERGDSLAAAAAGPDSGTMALEPLALRAPPPRPAPPRYRTRADTER</sequence>
<dbReference type="InterPro" id="IPR050401">
    <property type="entry name" value="Cyclic_nucleotide_synthase"/>
</dbReference>
<dbReference type="AlphaFoldDB" id="A0A821UN86"/>
<keyword evidence="13" id="KW-0175">Coiled coil</keyword>
<comment type="catalytic activity">
    <reaction evidence="1 12">
        <text>GTP = 3',5'-cyclic GMP + diphosphate</text>
        <dbReference type="Rhea" id="RHEA:13665"/>
        <dbReference type="ChEBI" id="CHEBI:33019"/>
        <dbReference type="ChEBI" id="CHEBI:37565"/>
        <dbReference type="ChEBI" id="CHEBI:57746"/>
        <dbReference type="EC" id="4.6.1.2"/>
    </reaction>
</comment>
<keyword evidence="9 11" id="KW-0456">Lyase</keyword>
<dbReference type="GO" id="GO:0007168">
    <property type="term" value="P:receptor guanylyl cyclase signaling pathway"/>
    <property type="evidence" value="ECO:0007669"/>
    <property type="project" value="TreeGrafter"/>
</dbReference>
<dbReference type="GO" id="GO:0005524">
    <property type="term" value="F:ATP binding"/>
    <property type="evidence" value="ECO:0007669"/>
    <property type="project" value="InterPro"/>
</dbReference>
<evidence type="ECO:0000256" key="14">
    <source>
        <dbReference type="SAM" id="MobiDB-lite"/>
    </source>
</evidence>
<dbReference type="GO" id="GO:0035556">
    <property type="term" value="P:intracellular signal transduction"/>
    <property type="evidence" value="ECO:0007669"/>
    <property type="project" value="InterPro"/>
</dbReference>
<name>A0A821UN86_9NEOP</name>
<keyword evidence="8" id="KW-0325">Glycoprotein</keyword>
<proteinExistence type="inferred from homology"/>
<keyword evidence="5" id="KW-0547">Nucleotide-binding</keyword>
<evidence type="ECO:0000256" key="11">
    <source>
        <dbReference type="RuleBase" id="RU000405"/>
    </source>
</evidence>
<dbReference type="PROSITE" id="PS50011">
    <property type="entry name" value="PROTEIN_KINASE_DOM"/>
    <property type="match status" value="1"/>
</dbReference>
<dbReference type="Gene3D" id="6.10.250.780">
    <property type="match status" value="1"/>
</dbReference>
<dbReference type="InterPro" id="IPR001245">
    <property type="entry name" value="Ser-Thr/Tyr_kinase_cat_dom"/>
</dbReference>
<dbReference type="InterPro" id="IPR018297">
    <property type="entry name" value="A/G_cyclase_CS"/>
</dbReference>
<dbReference type="Proteomes" id="UP000663880">
    <property type="component" value="Unassembled WGS sequence"/>
</dbReference>
<keyword evidence="4" id="KW-0812">Transmembrane</keyword>
<dbReference type="GO" id="GO:0004383">
    <property type="term" value="F:guanylate cyclase activity"/>
    <property type="evidence" value="ECO:0007669"/>
    <property type="project" value="UniProtKB-EC"/>
</dbReference>
<comment type="subcellular location">
    <subcellularLocation>
        <location evidence="2">Membrane</location>
        <topology evidence="2">Single-pass membrane protein</topology>
    </subcellularLocation>
</comment>
<dbReference type="PROSITE" id="PS50125">
    <property type="entry name" value="GUANYLATE_CYCLASE_2"/>
    <property type="match status" value="1"/>
</dbReference>
<evidence type="ECO:0000256" key="10">
    <source>
        <dbReference type="ARBA" id="ARBA00023293"/>
    </source>
</evidence>
<evidence type="ECO:0000256" key="13">
    <source>
        <dbReference type="SAM" id="Coils"/>
    </source>
</evidence>
<dbReference type="OrthoDB" id="1890790at2759"/>
<evidence type="ECO:0000256" key="7">
    <source>
        <dbReference type="ARBA" id="ARBA00023136"/>
    </source>
</evidence>
<dbReference type="GO" id="GO:0004672">
    <property type="term" value="F:protein kinase activity"/>
    <property type="evidence" value="ECO:0007669"/>
    <property type="project" value="InterPro"/>
</dbReference>
<evidence type="ECO:0000259" key="15">
    <source>
        <dbReference type="PROSITE" id="PS50011"/>
    </source>
</evidence>
<dbReference type="InterPro" id="IPR029787">
    <property type="entry name" value="Nucleotide_cyclase"/>
</dbReference>
<protein>
    <recommendedName>
        <fullName evidence="3 12">Guanylate cyclase</fullName>
        <ecNumber evidence="3 12">4.6.1.2</ecNumber>
    </recommendedName>
</protein>